<dbReference type="Gene3D" id="1.10.510.10">
    <property type="entry name" value="Transferase(Phosphotransferase) domain 1"/>
    <property type="match status" value="1"/>
</dbReference>
<gene>
    <name evidence="2" type="ORF">TRV_06479</name>
</gene>
<dbReference type="RefSeq" id="XP_003019500.1">
    <property type="nucleotide sequence ID" value="XM_003019454.1"/>
</dbReference>
<name>D4DH24_TRIVH</name>
<dbReference type="HOGENOM" id="CLU_000288_31_1_1"/>
<dbReference type="SUPFAM" id="SSF56112">
    <property type="entry name" value="Protein kinase-like (PK-like)"/>
    <property type="match status" value="1"/>
</dbReference>
<keyword evidence="3" id="KW-1185">Reference proteome</keyword>
<dbReference type="AlphaFoldDB" id="D4DH24"/>
<accession>D4DH24</accession>
<sequence length="277" mass="31162">MLSGVNDLARGVAFLESPNLAYGDIRPENILLDRNRLKISDFDCTSEFGSDFDTCPCPYGRLLNSEETDQGVPGTAGFLGPRTGQFALGSLFYLNNYGFEVYDDQRLVDDPYEHGPKVMELLQDMKIPKFNGDPLIDNIIDKCWHNRYRTLAELATQTDILRSEPTSGPRNHEAASTFNDCHNVNQDRSGESSLKKREFCQDLEKRGLLRLLPSGKPMELGFSMEHSLGEIRYKLYEGKRGLEHSVKRKKAAVLAMFRSMLVFDPGKRASAKVVTGI</sequence>
<dbReference type="KEGG" id="tve:TRV_06479"/>
<comment type="caution">
    <text evidence="2">The sequence shown here is derived from an EMBL/GenBank/DDBJ whole genome shotgun (WGS) entry which is preliminary data.</text>
</comment>
<dbReference type="OrthoDB" id="4176464at2759"/>
<dbReference type="InterPro" id="IPR011009">
    <property type="entry name" value="Kinase-like_dom_sf"/>
</dbReference>
<dbReference type="EMBL" id="ACYE01000368">
    <property type="protein sequence ID" value="EFE38855.1"/>
    <property type="molecule type" value="Genomic_DNA"/>
</dbReference>
<reference evidence="3" key="1">
    <citation type="journal article" date="2011" name="Genome Biol.">
        <title>Comparative and functional genomics provide insights into the pathogenicity of dermatophytic fungi.</title>
        <authorList>
            <person name="Burmester A."/>
            <person name="Shelest E."/>
            <person name="Gloeckner G."/>
            <person name="Heddergott C."/>
            <person name="Schindler S."/>
            <person name="Staib P."/>
            <person name="Heidel A."/>
            <person name="Felder M."/>
            <person name="Petzold A."/>
            <person name="Szafranski K."/>
            <person name="Feuermann M."/>
            <person name="Pedruzzi I."/>
            <person name="Priebe S."/>
            <person name="Groth M."/>
            <person name="Winkler R."/>
            <person name="Li W."/>
            <person name="Kniemeyer O."/>
            <person name="Schroeckh V."/>
            <person name="Hertweck C."/>
            <person name="Hube B."/>
            <person name="White T.C."/>
            <person name="Platzer M."/>
            <person name="Guthke R."/>
            <person name="Heitman J."/>
            <person name="Woestemeyer J."/>
            <person name="Zipfel P.F."/>
            <person name="Monod M."/>
            <person name="Brakhage A.A."/>
        </authorList>
    </citation>
    <scope>NUCLEOTIDE SEQUENCE [LARGE SCALE GENOMIC DNA]</scope>
    <source>
        <strain evidence="3">HKI 0517</strain>
    </source>
</reference>
<protein>
    <recommendedName>
        <fullName evidence="1">Protein kinase domain-containing protein</fullName>
    </recommendedName>
</protein>
<proteinExistence type="predicted"/>
<dbReference type="GO" id="GO:0004672">
    <property type="term" value="F:protein kinase activity"/>
    <property type="evidence" value="ECO:0007669"/>
    <property type="project" value="InterPro"/>
</dbReference>
<dbReference type="Proteomes" id="UP000008383">
    <property type="component" value="Unassembled WGS sequence"/>
</dbReference>
<dbReference type="PROSITE" id="PS50011">
    <property type="entry name" value="PROTEIN_KINASE_DOM"/>
    <property type="match status" value="1"/>
</dbReference>
<organism evidence="2 3">
    <name type="scientific">Trichophyton verrucosum (strain HKI 0517)</name>
    <dbReference type="NCBI Taxonomy" id="663202"/>
    <lineage>
        <taxon>Eukaryota</taxon>
        <taxon>Fungi</taxon>
        <taxon>Dikarya</taxon>
        <taxon>Ascomycota</taxon>
        <taxon>Pezizomycotina</taxon>
        <taxon>Eurotiomycetes</taxon>
        <taxon>Eurotiomycetidae</taxon>
        <taxon>Onygenales</taxon>
        <taxon>Arthrodermataceae</taxon>
        <taxon>Trichophyton</taxon>
    </lineage>
</organism>
<feature type="domain" description="Protein kinase" evidence="1">
    <location>
        <begin position="1"/>
        <end position="277"/>
    </location>
</feature>
<evidence type="ECO:0000313" key="3">
    <source>
        <dbReference type="Proteomes" id="UP000008383"/>
    </source>
</evidence>
<dbReference type="GeneID" id="9578193"/>
<dbReference type="GO" id="GO:0005524">
    <property type="term" value="F:ATP binding"/>
    <property type="evidence" value="ECO:0007669"/>
    <property type="project" value="InterPro"/>
</dbReference>
<dbReference type="InterPro" id="IPR000719">
    <property type="entry name" value="Prot_kinase_dom"/>
</dbReference>
<evidence type="ECO:0000259" key="1">
    <source>
        <dbReference type="PROSITE" id="PS50011"/>
    </source>
</evidence>
<evidence type="ECO:0000313" key="2">
    <source>
        <dbReference type="EMBL" id="EFE38855.1"/>
    </source>
</evidence>